<organism evidence="1 2">
    <name type="scientific">Pseudomonas citrulli</name>
    <dbReference type="NCBI Taxonomy" id="3064347"/>
    <lineage>
        <taxon>Bacteria</taxon>
        <taxon>Pseudomonadati</taxon>
        <taxon>Pseudomonadota</taxon>
        <taxon>Gammaproteobacteria</taxon>
        <taxon>Pseudomonadales</taxon>
        <taxon>Pseudomonadaceae</taxon>
        <taxon>Pseudomonas</taxon>
    </lineage>
</organism>
<keyword evidence="2" id="KW-1185">Reference proteome</keyword>
<dbReference type="Pfam" id="PF09480">
    <property type="entry name" value="PrgH"/>
    <property type="match status" value="1"/>
</dbReference>
<dbReference type="EMBL" id="JAUQOP010000007">
    <property type="protein sequence ID" value="MDO7896753.1"/>
    <property type="molecule type" value="Genomic_DNA"/>
</dbReference>
<dbReference type="Gene3D" id="3.30.70.1780">
    <property type="match status" value="1"/>
</dbReference>
<comment type="caution">
    <text evidence="1">The sequence shown here is derived from an EMBL/GenBank/DDBJ whole genome shotgun (WGS) entry which is preliminary data.</text>
</comment>
<dbReference type="InterPro" id="IPR013387">
    <property type="entry name" value="T3SS_PrgH/EprH"/>
</dbReference>
<dbReference type="InterPro" id="IPR019029">
    <property type="entry name" value="T3SS_PrgH/EprH-like"/>
</dbReference>
<sequence length="391" mass="42608">MTVPTAPTLQPCVLRILDGPLQGCEFALGEGTTVFVVGALELLGERALSASVPAEAIFVPLPTGGRNFEVLADQATAQGVPLRLLGDSVEVLHAIFQTRVQVGGLHIALRPQDQAWAPGLFHQHAAAPGPVAAPSAWRSPRTRWLASGLALATLVVALGFGSRPAPAPETDVRALTAGASVQPQVLGGRDGSVYVFVSNERDAGWSRQVLTRHHNLDGKVLMLDQERRRLERLLIEHDPQLAWHFLDLKDPSLPRLVLSAQRNLLTPDQQAQLLETLLAAAPYAHDVVVRMQDDRVLADLAQGGLQRLSLAFERTEHEGSVTFAVEGNLQDAELAAARQYIDDFYRQWGDRYVHFTVELKDDALKGKSFQTGPQGYVKTSASSWHFSTQTE</sequence>
<dbReference type="Gene3D" id="3.30.300.170">
    <property type="match status" value="1"/>
</dbReference>
<dbReference type="NCBIfam" id="TIGR02554">
    <property type="entry name" value="PrgH"/>
    <property type="match status" value="1"/>
</dbReference>
<dbReference type="Gene3D" id="3.30.70.1770">
    <property type="match status" value="1"/>
</dbReference>
<evidence type="ECO:0000313" key="1">
    <source>
        <dbReference type="EMBL" id="MDO7896753.1"/>
    </source>
</evidence>
<dbReference type="Proteomes" id="UP001228019">
    <property type="component" value="Unassembled WGS sequence"/>
</dbReference>
<protein>
    <submittedName>
        <fullName evidence="1">PrgH/EprH family type III secretion apparatus protein</fullName>
    </submittedName>
</protein>
<dbReference type="RefSeq" id="WP_304553117.1">
    <property type="nucleotide sequence ID" value="NZ_JAUQOP010000007.1"/>
</dbReference>
<name>A0ABT9BW25_9PSED</name>
<reference evidence="1 2" key="1">
    <citation type="submission" date="2023-07" db="EMBL/GenBank/DDBJ databases">
        <title>Identification of four novel Pseudomonas species associated with bacterial leaf spot of cucurbits.</title>
        <authorList>
            <person name="Fullem K.R."/>
        </authorList>
    </citation>
    <scope>NUCLEOTIDE SEQUENCE [LARGE SCALE GENOMIC DNA]</scope>
    <source>
        <strain evidence="1 2">K18</strain>
    </source>
</reference>
<dbReference type="Gene3D" id="2.60.200.20">
    <property type="match status" value="1"/>
</dbReference>
<gene>
    <name evidence="1" type="ORF">Q6A48_07575</name>
</gene>
<proteinExistence type="predicted"/>
<evidence type="ECO:0000313" key="2">
    <source>
        <dbReference type="Proteomes" id="UP001228019"/>
    </source>
</evidence>
<accession>A0ABT9BW25</accession>